<accession>A0AAN5CZG5</accession>
<reference evidence="2" key="1">
    <citation type="submission" date="2022-10" db="EMBL/GenBank/DDBJ databases">
        <title>Genome assembly of Pristionchus species.</title>
        <authorList>
            <person name="Yoshida K."/>
            <person name="Sommer R.J."/>
        </authorList>
    </citation>
    <scope>NUCLEOTIDE SEQUENCE [LARGE SCALE GENOMIC DNA]</scope>
    <source>
        <strain evidence="2">RS5460</strain>
    </source>
</reference>
<gene>
    <name evidence="1" type="ORF">PMAYCL1PPCAC_24201</name>
</gene>
<dbReference type="AlphaFoldDB" id="A0AAN5CZG5"/>
<feature type="non-terminal residue" evidence="1">
    <location>
        <position position="1"/>
    </location>
</feature>
<protein>
    <submittedName>
        <fullName evidence="1">Uncharacterized protein</fullName>
    </submittedName>
</protein>
<evidence type="ECO:0000313" key="2">
    <source>
        <dbReference type="Proteomes" id="UP001328107"/>
    </source>
</evidence>
<organism evidence="1 2">
    <name type="scientific">Pristionchus mayeri</name>
    <dbReference type="NCBI Taxonomy" id="1317129"/>
    <lineage>
        <taxon>Eukaryota</taxon>
        <taxon>Metazoa</taxon>
        <taxon>Ecdysozoa</taxon>
        <taxon>Nematoda</taxon>
        <taxon>Chromadorea</taxon>
        <taxon>Rhabditida</taxon>
        <taxon>Rhabditina</taxon>
        <taxon>Diplogasteromorpha</taxon>
        <taxon>Diplogasteroidea</taxon>
        <taxon>Neodiplogasteridae</taxon>
        <taxon>Pristionchus</taxon>
    </lineage>
</organism>
<dbReference type="EMBL" id="BTRK01000005">
    <property type="protein sequence ID" value="GMR54006.1"/>
    <property type="molecule type" value="Genomic_DNA"/>
</dbReference>
<evidence type="ECO:0000313" key="1">
    <source>
        <dbReference type="EMBL" id="GMR54006.1"/>
    </source>
</evidence>
<sequence length="93" mass="10465">EYHSFLLPSSILIRNGRRHGHDYQDSPDHLLPARSSVVPRERLCLSRVDQPLPPLPLLHSSCSPCHLVLLPERMSSPPPLHPLPPCCPEDKVL</sequence>
<dbReference type="Proteomes" id="UP001328107">
    <property type="component" value="Unassembled WGS sequence"/>
</dbReference>
<comment type="caution">
    <text evidence="1">The sequence shown here is derived from an EMBL/GenBank/DDBJ whole genome shotgun (WGS) entry which is preliminary data.</text>
</comment>
<proteinExistence type="predicted"/>
<name>A0AAN5CZG5_9BILA</name>
<feature type="non-terminal residue" evidence="1">
    <location>
        <position position="93"/>
    </location>
</feature>
<keyword evidence="2" id="KW-1185">Reference proteome</keyword>